<dbReference type="AlphaFoldDB" id="A0A1G7MU33"/>
<dbReference type="STRING" id="284577.SAMN05216571_10137"/>
<proteinExistence type="predicted"/>
<accession>A0A1G7MU33</accession>
<sequence length="153" mass="17192">MKEVKPAAYLRRETTLCSLLSRLGVCLVLAGWTMAAQAQIYSWQDETGQWHFADHSPEGGGGEQRNLDELSDINSMRPPGDSPYRALSSPQSSRSGSSVQRNAGGANPRCDRLEQRLESIQQQLRAGYEEPRGNRLRAARRELTAVYRRECRN</sequence>
<organism evidence="3 4">
    <name type="scientific">Onishia taeanensis</name>
    <dbReference type="NCBI Taxonomy" id="284577"/>
    <lineage>
        <taxon>Bacteria</taxon>
        <taxon>Pseudomonadati</taxon>
        <taxon>Pseudomonadota</taxon>
        <taxon>Gammaproteobacteria</taxon>
        <taxon>Oceanospirillales</taxon>
        <taxon>Halomonadaceae</taxon>
        <taxon>Onishia</taxon>
    </lineage>
</organism>
<dbReference type="InterPro" id="IPR025392">
    <property type="entry name" value="DUF4124"/>
</dbReference>
<feature type="compositionally biased region" description="Low complexity" evidence="1">
    <location>
        <begin position="88"/>
        <end position="98"/>
    </location>
</feature>
<dbReference type="OrthoDB" id="7062774at2"/>
<keyword evidence="4" id="KW-1185">Reference proteome</keyword>
<reference evidence="3 4" key="1">
    <citation type="submission" date="2016-10" db="EMBL/GenBank/DDBJ databases">
        <authorList>
            <person name="de Groot N.N."/>
        </authorList>
    </citation>
    <scope>NUCLEOTIDE SEQUENCE [LARGE SCALE GENOMIC DNA]</scope>
    <source>
        <strain evidence="3 4">BH539</strain>
    </source>
</reference>
<dbReference type="EMBL" id="FNCI01000001">
    <property type="protein sequence ID" value="SDF64639.1"/>
    <property type="molecule type" value="Genomic_DNA"/>
</dbReference>
<evidence type="ECO:0000313" key="3">
    <source>
        <dbReference type="EMBL" id="SDF64639.1"/>
    </source>
</evidence>
<dbReference type="RefSeq" id="WP_092521889.1">
    <property type="nucleotide sequence ID" value="NZ_FNCI01000001.1"/>
</dbReference>
<name>A0A1G7MU33_9GAMM</name>
<evidence type="ECO:0000256" key="1">
    <source>
        <dbReference type="SAM" id="MobiDB-lite"/>
    </source>
</evidence>
<feature type="region of interest" description="Disordered" evidence="1">
    <location>
        <begin position="51"/>
        <end position="111"/>
    </location>
</feature>
<gene>
    <name evidence="3" type="ORF">SAMN05216571_10137</name>
</gene>
<feature type="domain" description="DUF4124" evidence="2">
    <location>
        <begin position="30"/>
        <end position="71"/>
    </location>
</feature>
<evidence type="ECO:0000259" key="2">
    <source>
        <dbReference type="Pfam" id="PF13511"/>
    </source>
</evidence>
<evidence type="ECO:0000313" key="4">
    <source>
        <dbReference type="Proteomes" id="UP000198641"/>
    </source>
</evidence>
<dbReference type="Proteomes" id="UP000198641">
    <property type="component" value="Unassembled WGS sequence"/>
</dbReference>
<dbReference type="Pfam" id="PF13511">
    <property type="entry name" value="DUF4124"/>
    <property type="match status" value="1"/>
</dbReference>
<protein>
    <recommendedName>
        <fullName evidence="2">DUF4124 domain-containing protein</fullName>
    </recommendedName>
</protein>